<proteinExistence type="predicted"/>
<name>A0A3E0H1J3_9PSEU</name>
<dbReference type="RefSeq" id="WP_116179459.1">
    <property type="nucleotide sequence ID" value="NZ_CP144375.1"/>
</dbReference>
<reference evidence="1 2" key="1">
    <citation type="submission" date="2018-08" db="EMBL/GenBank/DDBJ databases">
        <title>Genomic Encyclopedia of Archaeal and Bacterial Type Strains, Phase II (KMG-II): from individual species to whole genera.</title>
        <authorList>
            <person name="Goeker M."/>
        </authorList>
    </citation>
    <scope>NUCLEOTIDE SEQUENCE [LARGE SCALE GENOMIC DNA]</scope>
    <source>
        <strain evidence="1 2">DSM 45791</strain>
    </source>
</reference>
<evidence type="ECO:0000313" key="2">
    <source>
        <dbReference type="Proteomes" id="UP000256269"/>
    </source>
</evidence>
<dbReference type="AlphaFoldDB" id="A0A3E0H1J3"/>
<dbReference type="EMBL" id="QUNO01000016">
    <property type="protein sequence ID" value="REH36143.1"/>
    <property type="molecule type" value="Genomic_DNA"/>
</dbReference>
<organism evidence="1 2">
    <name type="scientific">Kutzneria buriramensis</name>
    <dbReference type="NCBI Taxonomy" id="1045776"/>
    <lineage>
        <taxon>Bacteria</taxon>
        <taxon>Bacillati</taxon>
        <taxon>Actinomycetota</taxon>
        <taxon>Actinomycetes</taxon>
        <taxon>Pseudonocardiales</taxon>
        <taxon>Pseudonocardiaceae</taxon>
        <taxon>Kutzneria</taxon>
    </lineage>
</organism>
<keyword evidence="2" id="KW-1185">Reference proteome</keyword>
<dbReference type="Proteomes" id="UP000256269">
    <property type="component" value="Unassembled WGS sequence"/>
</dbReference>
<protein>
    <submittedName>
        <fullName evidence="1">Uncharacterized protein</fullName>
    </submittedName>
</protein>
<accession>A0A3E0H1J3</accession>
<sequence length="109" mass="11555">MVDDSLIARVVHQLELAGLRAAADEGPQAGGFAVQPLDDKLQIVWTPSDALSQKAFQAMTNGEFEHPDILHMGRVKHAMAEAILHVLTSAGVAAEMSADDLAPATVEVQ</sequence>
<evidence type="ECO:0000313" key="1">
    <source>
        <dbReference type="EMBL" id="REH36143.1"/>
    </source>
</evidence>
<comment type="caution">
    <text evidence="1">The sequence shown here is derived from an EMBL/GenBank/DDBJ whole genome shotgun (WGS) entry which is preliminary data.</text>
</comment>
<gene>
    <name evidence="1" type="ORF">BCF44_11612</name>
</gene>